<name>A0ABN7JQN9_9HYPH</name>
<organism evidence="1 2">
    <name type="scientific">Pseudorhizobium endolithicum</name>
    <dbReference type="NCBI Taxonomy" id="1191678"/>
    <lineage>
        <taxon>Bacteria</taxon>
        <taxon>Pseudomonadati</taxon>
        <taxon>Pseudomonadota</taxon>
        <taxon>Alphaproteobacteria</taxon>
        <taxon>Hyphomicrobiales</taxon>
        <taxon>Rhizobiaceae</taxon>
        <taxon>Rhizobium/Agrobacterium group</taxon>
        <taxon>Pseudorhizobium</taxon>
    </lineage>
</organism>
<dbReference type="EMBL" id="CABFWF030000012">
    <property type="protein sequence ID" value="CAD7040391.1"/>
    <property type="molecule type" value="Genomic_DNA"/>
</dbReference>
<keyword evidence="2" id="KW-1185">Reference proteome</keyword>
<evidence type="ECO:0000313" key="1">
    <source>
        <dbReference type="EMBL" id="CAD7040391.1"/>
    </source>
</evidence>
<accession>A0ABN7JQN9</accession>
<reference evidence="1 2" key="1">
    <citation type="submission" date="2020-11" db="EMBL/GenBank/DDBJ databases">
        <authorList>
            <person name="Lassalle F."/>
        </authorList>
    </citation>
    <scope>NUCLEOTIDE SEQUENCE [LARGE SCALE GENOMIC DNA]</scope>
    <source>
        <strain evidence="1 2">JC140</strain>
    </source>
</reference>
<gene>
    <name evidence="1" type="ORF">REJC140_00873</name>
</gene>
<comment type="caution">
    <text evidence="1">The sequence shown here is derived from an EMBL/GenBank/DDBJ whole genome shotgun (WGS) entry which is preliminary data.</text>
</comment>
<sequence>MTTASRQEALRDERTGVLLREIRLLVPDTRDPAVQARLKAAISTLDPEDEQESMRWIESVSLFDNEDRGAE</sequence>
<dbReference type="RefSeq" id="WP_142592877.1">
    <property type="nucleotide sequence ID" value="NZ_CABFWF030000012.1"/>
</dbReference>
<proteinExistence type="predicted"/>
<dbReference type="Proteomes" id="UP000606921">
    <property type="component" value="Unassembled WGS sequence"/>
</dbReference>
<protein>
    <submittedName>
        <fullName evidence="1">Uncharacterized protein</fullName>
    </submittedName>
</protein>
<evidence type="ECO:0000313" key="2">
    <source>
        <dbReference type="Proteomes" id="UP000606921"/>
    </source>
</evidence>